<accession>A0A1G7AGR6</accession>
<dbReference type="InterPro" id="IPR041273">
    <property type="entry name" value="NAT_N"/>
</dbReference>
<dbReference type="EMBL" id="LT629688">
    <property type="protein sequence ID" value="SDE13235.1"/>
    <property type="molecule type" value="Genomic_DNA"/>
</dbReference>
<evidence type="ECO:0000313" key="4">
    <source>
        <dbReference type="Proteomes" id="UP000198546"/>
    </source>
</evidence>
<evidence type="ECO:0000259" key="2">
    <source>
        <dbReference type="Pfam" id="PF18164"/>
    </source>
</evidence>
<dbReference type="STRING" id="675864.SAMN04489747_2591"/>
<dbReference type="Gene3D" id="3.40.630.120">
    <property type="match status" value="1"/>
</dbReference>
<evidence type="ECO:0008006" key="5">
    <source>
        <dbReference type="Google" id="ProtNLM"/>
    </source>
</evidence>
<reference evidence="3 4" key="1">
    <citation type="submission" date="2016-10" db="EMBL/GenBank/DDBJ databases">
        <authorList>
            <person name="de Groot N.N."/>
        </authorList>
    </citation>
    <scope>NUCLEOTIDE SEQUENCE [LARGE SCALE GENOMIC DNA]</scope>
    <source>
        <strain evidence="3 4">MON 2.2</strain>
    </source>
</reference>
<organism evidence="3 4">
    <name type="scientific">Auraticoccus monumenti</name>
    <dbReference type="NCBI Taxonomy" id="675864"/>
    <lineage>
        <taxon>Bacteria</taxon>
        <taxon>Bacillati</taxon>
        <taxon>Actinomycetota</taxon>
        <taxon>Actinomycetes</taxon>
        <taxon>Propionibacteriales</taxon>
        <taxon>Propionibacteriaceae</taxon>
        <taxon>Auraticoccus</taxon>
    </lineage>
</organism>
<dbReference type="AlphaFoldDB" id="A0A1G7AGR6"/>
<name>A0A1G7AGR6_9ACTN</name>
<dbReference type="Pfam" id="PF18164">
    <property type="entry name" value="GNAT_C"/>
    <property type="match status" value="1"/>
</dbReference>
<evidence type="ECO:0000313" key="3">
    <source>
        <dbReference type="EMBL" id="SDE13235.1"/>
    </source>
</evidence>
<dbReference type="Proteomes" id="UP000198546">
    <property type="component" value="Chromosome i"/>
</dbReference>
<feature type="domain" description="GNAT-like C-terminal" evidence="2">
    <location>
        <begin position="161"/>
        <end position="308"/>
    </location>
</feature>
<evidence type="ECO:0000259" key="1">
    <source>
        <dbReference type="Pfam" id="PF18082"/>
    </source>
</evidence>
<sequence>MRPVAATTIEIAPRLSGWDAAALADRLGLRPDDAAETAVLLEELRGDDAAGERLTPLVAALVDGVGDFRSDAPPVFGLTPDGSDHRSSALGRTVTGGLAVAALVAATPEVLAFHAAHGIDEEQGWRSLSDLGQQMWVHRRTYGDLGLHTEGWLTCAWSGALHWLGRLQLNLRPLTDDEGVEHPARWQLSVHIPEAGPLDPAAVDDSLRRAAAFFAVHHPDHPAEELHCSSWLLDPTLAEELPGSNLAGFQQRWRLNGRTHPGNEDALFFTFRRRGEVDLTALPQDTRLQRLVVRHITEGPGWVSAEGTAPLPSEEAR</sequence>
<keyword evidence="4" id="KW-1185">Reference proteome</keyword>
<feature type="domain" description="N-acyltransferase N-terminal" evidence="1">
    <location>
        <begin position="19"/>
        <end position="159"/>
    </location>
</feature>
<dbReference type="InterPro" id="IPR041644">
    <property type="entry name" value="GNAT_C"/>
</dbReference>
<proteinExistence type="predicted"/>
<gene>
    <name evidence="3" type="ORF">SAMN04489747_2591</name>
</gene>
<dbReference type="Pfam" id="PF18082">
    <property type="entry name" value="NAT_N"/>
    <property type="match status" value="1"/>
</dbReference>
<protein>
    <recommendedName>
        <fullName evidence="5">DUF5596 domain-containing protein</fullName>
    </recommendedName>
</protein>